<dbReference type="EMBL" id="JACHMO010000001">
    <property type="protein sequence ID" value="MBB5803742.1"/>
    <property type="molecule type" value="Genomic_DNA"/>
</dbReference>
<proteinExistence type="predicted"/>
<dbReference type="PANTHER" id="PTHR48081">
    <property type="entry name" value="AB HYDROLASE SUPERFAMILY PROTEIN C4A8.06C"/>
    <property type="match status" value="1"/>
</dbReference>
<evidence type="ECO:0000259" key="2">
    <source>
        <dbReference type="Pfam" id="PF20434"/>
    </source>
</evidence>
<dbReference type="Pfam" id="PF20434">
    <property type="entry name" value="BD-FAE"/>
    <property type="match status" value="1"/>
</dbReference>
<comment type="caution">
    <text evidence="3">The sequence shown here is derived from an EMBL/GenBank/DDBJ whole genome shotgun (WGS) entry which is preliminary data.</text>
</comment>
<gene>
    <name evidence="3" type="ORF">F4560_003510</name>
</gene>
<dbReference type="SUPFAM" id="SSF53474">
    <property type="entry name" value="alpha/beta-Hydrolases"/>
    <property type="match status" value="1"/>
</dbReference>
<organism evidence="3 4">
    <name type="scientific">Saccharothrix ecbatanensis</name>
    <dbReference type="NCBI Taxonomy" id="1105145"/>
    <lineage>
        <taxon>Bacteria</taxon>
        <taxon>Bacillati</taxon>
        <taxon>Actinomycetota</taxon>
        <taxon>Actinomycetes</taxon>
        <taxon>Pseudonocardiales</taxon>
        <taxon>Pseudonocardiaceae</taxon>
        <taxon>Saccharothrix</taxon>
    </lineage>
</organism>
<dbReference type="Gene3D" id="3.40.50.1820">
    <property type="entry name" value="alpha/beta hydrolase"/>
    <property type="match status" value="1"/>
</dbReference>
<accession>A0A7W9M1E9</accession>
<reference evidence="3 4" key="1">
    <citation type="submission" date="2020-08" db="EMBL/GenBank/DDBJ databases">
        <title>Sequencing the genomes of 1000 actinobacteria strains.</title>
        <authorList>
            <person name="Klenk H.-P."/>
        </authorList>
    </citation>
    <scope>NUCLEOTIDE SEQUENCE [LARGE SCALE GENOMIC DNA]</scope>
    <source>
        <strain evidence="3 4">DSM 45486</strain>
    </source>
</reference>
<dbReference type="GO" id="GO:0016787">
    <property type="term" value="F:hydrolase activity"/>
    <property type="evidence" value="ECO:0007669"/>
    <property type="project" value="UniProtKB-KW"/>
</dbReference>
<feature type="domain" description="BD-FAE-like" evidence="2">
    <location>
        <begin position="11"/>
        <end position="186"/>
    </location>
</feature>
<dbReference type="InterPro" id="IPR049492">
    <property type="entry name" value="BD-FAE-like_dom"/>
</dbReference>
<dbReference type="Proteomes" id="UP000552097">
    <property type="component" value="Unassembled WGS sequence"/>
</dbReference>
<name>A0A7W9M1E9_9PSEU</name>
<dbReference type="PANTHER" id="PTHR48081:SF6">
    <property type="entry name" value="PEPTIDASE S9 PROLYL OLIGOPEPTIDASE CATALYTIC DOMAIN-CONTAINING PROTEIN"/>
    <property type="match status" value="1"/>
</dbReference>
<evidence type="ECO:0000256" key="1">
    <source>
        <dbReference type="ARBA" id="ARBA00022801"/>
    </source>
</evidence>
<keyword evidence="4" id="KW-1185">Reference proteome</keyword>
<dbReference type="AlphaFoldDB" id="A0A7W9M1E9"/>
<evidence type="ECO:0000313" key="4">
    <source>
        <dbReference type="Proteomes" id="UP000552097"/>
    </source>
</evidence>
<dbReference type="InterPro" id="IPR050300">
    <property type="entry name" value="GDXG_lipolytic_enzyme"/>
</dbReference>
<dbReference type="RefSeq" id="WP_184921207.1">
    <property type="nucleotide sequence ID" value="NZ_JACHMO010000001.1"/>
</dbReference>
<evidence type="ECO:0000313" key="3">
    <source>
        <dbReference type="EMBL" id="MBB5803742.1"/>
    </source>
</evidence>
<dbReference type="InterPro" id="IPR029058">
    <property type="entry name" value="AB_hydrolase_fold"/>
</dbReference>
<keyword evidence="1" id="KW-0378">Hydrolase</keyword>
<protein>
    <submittedName>
        <fullName evidence="3">Acetyl esterase/lipase</fullName>
    </submittedName>
</protein>
<sequence>MKLAEHLIDTSERRPAVLVLPGGSYLRHADHEAEPVAQWLNGLGLHAFVLRYRVDPHRHPAGLLDARQALHHVRQHAQVDPHRVGVLGFSAGGHLAGMLATGVHPTGEPSSADERPDFAVLCYPVISLDGADGGHQGCGDRLLGDDADSAARATLAVDRHVDARTPPTFLWHTADDEAVPVVNSLRYAEAAARHDVPVELHVYPHGKHGLGLAVGEPAGAWTGLCADWLVVR</sequence>